<dbReference type="InterPro" id="IPR013324">
    <property type="entry name" value="RNA_pol_sigma_r3/r4-like"/>
</dbReference>
<sequence>MTLVAEFSLPRHELLLADLPSDWSGRVEFERLVPTPSPLFPFVRVTGDTDAFAASVRADPAVDSLVELAVASTWTRYRLRWSPATERAIRSLLSDTVVTRAVATNEWTFGFRFREFGDMAAFREDIEASSFSFELRRLRDESRTEEAEANLTAIQRETLSVALSAGYFEVPRSATLSDLADELGVSKQAVSERLRRATGILAEETVEGLSVVR</sequence>
<feature type="domain" description="Bacterioopsin transcriptional activator GAF and HTH associated" evidence="4">
    <location>
        <begin position="6"/>
        <end position="150"/>
    </location>
</feature>
<keyword evidence="6" id="KW-1185">Reference proteome</keyword>
<dbReference type="InterPro" id="IPR007050">
    <property type="entry name" value="HTH_bacterioopsin"/>
</dbReference>
<dbReference type="STRING" id="555875.SAMN04488124_0610"/>
<dbReference type="PANTHER" id="PTHR34236:SF1">
    <property type="entry name" value="DIMETHYL SULFOXIDE REDUCTASE TRANSCRIPTIONAL ACTIVATOR"/>
    <property type="match status" value="1"/>
</dbReference>
<accession>A0A1I6FZM9</accession>
<organism evidence="5 6">
    <name type="scientific">Halogeometricum limi</name>
    <dbReference type="NCBI Taxonomy" id="555875"/>
    <lineage>
        <taxon>Archaea</taxon>
        <taxon>Methanobacteriati</taxon>
        <taxon>Methanobacteriota</taxon>
        <taxon>Stenosarchaea group</taxon>
        <taxon>Halobacteria</taxon>
        <taxon>Halobacteriales</taxon>
        <taxon>Haloferacaceae</taxon>
        <taxon>Halogeometricum</taxon>
    </lineage>
</organism>
<evidence type="ECO:0000259" key="3">
    <source>
        <dbReference type="Pfam" id="PF04967"/>
    </source>
</evidence>
<feature type="domain" description="HTH bat-type" evidence="3">
    <location>
        <begin position="151"/>
        <end position="199"/>
    </location>
</feature>
<evidence type="ECO:0000256" key="1">
    <source>
        <dbReference type="ARBA" id="ARBA00023015"/>
    </source>
</evidence>
<reference evidence="6" key="1">
    <citation type="submission" date="2016-10" db="EMBL/GenBank/DDBJ databases">
        <authorList>
            <person name="Varghese N."/>
            <person name="Submissions S."/>
        </authorList>
    </citation>
    <scope>NUCLEOTIDE SEQUENCE [LARGE SCALE GENOMIC DNA]</scope>
    <source>
        <strain evidence="6">CGMCC 1.8711</strain>
    </source>
</reference>
<evidence type="ECO:0000313" key="6">
    <source>
        <dbReference type="Proteomes" id="UP000243250"/>
    </source>
</evidence>
<evidence type="ECO:0000259" key="4">
    <source>
        <dbReference type="Pfam" id="PF15915"/>
    </source>
</evidence>
<dbReference type="AlphaFoldDB" id="A0A1I6FZM9"/>
<evidence type="ECO:0000313" key="5">
    <source>
        <dbReference type="EMBL" id="SFR35388.1"/>
    </source>
</evidence>
<dbReference type="SUPFAM" id="SSF88659">
    <property type="entry name" value="Sigma3 and sigma4 domains of RNA polymerase sigma factors"/>
    <property type="match status" value="1"/>
</dbReference>
<proteinExistence type="predicted"/>
<dbReference type="PANTHER" id="PTHR34236">
    <property type="entry name" value="DIMETHYL SULFOXIDE REDUCTASE TRANSCRIPTIONAL ACTIVATOR"/>
    <property type="match status" value="1"/>
</dbReference>
<dbReference type="RefSeq" id="WP_217642683.1">
    <property type="nucleotide sequence ID" value="NZ_FOYS01000001.1"/>
</dbReference>
<gene>
    <name evidence="5" type="ORF">SAMN04488124_0610</name>
</gene>
<name>A0A1I6FZM9_9EURY</name>
<dbReference type="Pfam" id="PF15915">
    <property type="entry name" value="BAT"/>
    <property type="match status" value="1"/>
</dbReference>
<dbReference type="EMBL" id="FOYS01000001">
    <property type="protein sequence ID" value="SFR35388.1"/>
    <property type="molecule type" value="Genomic_DNA"/>
</dbReference>
<evidence type="ECO:0000256" key="2">
    <source>
        <dbReference type="ARBA" id="ARBA00023163"/>
    </source>
</evidence>
<keyword evidence="1" id="KW-0805">Transcription regulation</keyword>
<keyword evidence="2" id="KW-0804">Transcription</keyword>
<dbReference type="Pfam" id="PF04967">
    <property type="entry name" value="HTH_10"/>
    <property type="match status" value="1"/>
</dbReference>
<dbReference type="InterPro" id="IPR031803">
    <property type="entry name" value="BAT_GAF/HTH-assoc"/>
</dbReference>
<dbReference type="Proteomes" id="UP000243250">
    <property type="component" value="Unassembled WGS sequence"/>
</dbReference>
<dbReference type="OrthoDB" id="194721at2157"/>
<protein>
    <submittedName>
        <fullName evidence="5">Predicted DNA binding protein, contains HTH domain</fullName>
    </submittedName>
</protein>